<sequence>MQWGISYKYCTATRAGILILLLLLGASSQLLSSGHRLSARVFSRTRSSPLIEQLRLATEMPSHSTQCNYPSRPTTGRPHTARPPSARPTTAASNMHTRGSYIAAVLEGRGVAREVGIAAFDKDTGKVVVLQLQDCQTYVKTLHHLQLHSPHTILLPDTFLPTGHAASRQATPLVQCLQEEFPDVGYEAVGRKFWNENTGLEFITQLIIEDEDRSGTLMNVSNKYYCLSATAAMFKYAQLKLNMVFSPHSLRIAYTGVDGMFHSLWILPDDMQPQFAGTMLIDTESAKNLELVQNSSNKKSTHSLFGLLNHTFTPMASRLLRVNILAPITVQSSIEARLDAVEELVQDENRYSSVRDALRALKGIDIDKLISSLALSETRPKSTPQSASSRVSHMLRLRNVVRSLPAVQAAVNGCRCPLLQAISSMLSDDRIAKIEERIGQSLNEDVTNSTGGGLQAVNIKVYAVKANFQRLLDVAREAYKENVGDIFTLCETLSEEHDLPLALEYEEKGGGFWLTVKKDRVEGSLPQDFINVSSKKAKWIFTTMELKKRNLRMQDSLSETLMLSDKIIQGLVEEVLQDIGVLYKASEAVSLLDMLWAFSHAAILKNYVRPEFTGTLAIKGGRHPVSESILSAGTYVPADTYACSDASFQIITGPNMAGKTTYLKHVGVLAVMAMCGSFVSAEYASFRIHDALLTRLSNDADPEKNLSTFANEMASSAMILDRSLVIIDELGRGTSPVEGTGIAFAIAEELINIGAFVFFATHFLDLCTLLGNRPRVVSLHLAVQNNVQPNSSNFGMVFKYRVAEGPTTDTPHYGLELAKIADLPQDVLDEANRVSAYLSDLEAKNREASKSTKAALRRKAMLRLHTQLTQVAEHSTLPEKELAEYLHKLQVEMVSVLGSVLDEDPSIDMVE</sequence>
<accession>A0A067N5S9</accession>
<evidence type="ECO:0000256" key="9">
    <source>
        <dbReference type="SAM" id="MobiDB-lite"/>
    </source>
</evidence>
<dbReference type="SUPFAM" id="SSF53150">
    <property type="entry name" value="DNA repair protein MutS, domain II"/>
    <property type="match status" value="1"/>
</dbReference>
<dbReference type="PIRSF" id="PIRSF005813">
    <property type="entry name" value="MSH2"/>
    <property type="match status" value="1"/>
</dbReference>
<evidence type="ECO:0000256" key="7">
    <source>
        <dbReference type="ARBA" id="ARBA00025902"/>
    </source>
</evidence>
<dbReference type="PANTHER" id="PTHR11361">
    <property type="entry name" value="DNA MISMATCH REPAIR PROTEIN MUTS FAMILY MEMBER"/>
    <property type="match status" value="1"/>
</dbReference>
<dbReference type="SUPFAM" id="SSF48334">
    <property type="entry name" value="DNA repair protein MutS, domain III"/>
    <property type="match status" value="1"/>
</dbReference>
<keyword evidence="4" id="KW-0067">ATP-binding</keyword>
<dbReference type="AlphaFoldDB" id="A0A067N5S9"/>
<comment type="subunit">
    <text evidence="7">Heterodimer consisting of MSH2-MSH3 (MutS beta). Forms a ternary complex with MutL alpha (MLH1-PMS1).</text>
</comment>
<feature type="compositionally biased region" description="Low complexity" evidence="9">
    <location>
        <begin position="82"/>
        <end position="92"/>
    </location>
</feature>
<comment type="similarity">
    <text evidence="1">Belongs to the DNA mismatch repair MutS family.</text>
</comment>
<reference evidence="12" key="1">
    <citation type="journal article" date="2014" name="Proc. Natl. Acad. Sci. U.S.A.">
        <title>Extensive sampling of basidiomycete genomes demonstrates inadequacy of the white-rot/brown-rot paradigm for wood decay fungi.</title>
        <authorList>
            <person name="Riley R."/>
            <person name="Salamov A.A."/>
            <person name="Brown D.W."/>
            <person name="Nagy L.G."/>
            <person name="Floudas D."/>
            <person name="Held B.W."/>
            <person name="Levasseur A."/>
            <person name="Lombard V."/>
            <person name="Morin E."/>
            <person name="Otillar R."/>
            <person name="Lindquist E.A."/>
            <person name="Sun H."/>
            <person name="LaButti K.M."/>
            <person name="Schmutz J."/>
            <person name="Jabbour D."/>
            <person name="Luo H."/>
            <person name="Baker S.E."/>
            <person name="Pisabarro A.G."/>
            <person name="Walton J.D."/>
            <person name="Blanchette R.A."/>
            <person name="Henrissat B."/>
            <person name="Martin F."/>
            <person name="Cullen D."/>
            <person name="Hibbett D.S."/>
            <person name="Grigoriev I.V."/>
        </authorList>
    </citation>
    <scope>NUCLEOTIDE SEQUENCE [LARGE SCALE GENOMIC DNA]</scope>
    <source>
        <strain evidence="12">FD-172 SS1</strain>
    </source>
</reference>
<dbReference type="InterPro" id="IPR027417">
    <property type="entry name" value="P-loop_NTPase"/>
</dbReference>
<dbReference type="FunFam" id="3.40.50.300:FF:000870">
    <property type="entry name" value="MutS protein homolog 4"/>
    <property type="match status" value="1"/>
</dbReference>
<dbReference type="SUPFAM" id="SSF52540">
    <property type="entry name" value="P-loop containing nucleoside triphosphate hydrolases"/>
    <property type="match status" value="1"/>
</dbReference>
<dbReference type="InterPro" id="IPR045076">
    <property type="entry name" value="MutS"/>
</dbReference>
<dbReference type="HOGENOM" id="CLU_002472_7_3_1"/>
<dbReference type="OrthoDB" id="276261at2759"/>
<dbReference type="Proteomes" id="UP000027195">
    <property type="component" value="Unassembled WGS sequence"/>
</dbReference>
<evidence type="ECO:0000313" key="12">
    <source>
        <dbReference type="Proteomes" id="UP000027195"/>
    </source>
</evidence>
<dbReference type="GO" id="GO:0005524">
    <property type="term" value="F:ATP binding"/>
    <property type="evidence" value="ECO:0007669"/>
    <property type="project" value="UniProtKB-KW"/>
</dbReference>
<dbReference type="InParanoid" id="A0A067N5S9"/>
<dbReference type="Pfam" id="PF00488">
    <property type="entry name" value="MutS_V"/>
    <property type="match status" value="1"/>
</dbReference>
<evidence type="ECO:0000259" key="10">
    <source>
        <dbReference type="PROSITE" id="PS00486"/>
    </source>
</evidence>
<dbReference type="InterPro" id="IPR007696">
    <property type="entry name" value="DNA_mismatch_repair_MutS_core"/>
</dbReference>
<evidence type="ECO:0000256" key="3">
    <source>
        <dbReference type="ARBA" id="ARBA00022741"/>
    </source>
</evidence>
<evidence type="ECO:0000256" key="2">
    <source>
        <dbReference type="ARBA" id="ARBA00022151"/>
    </source>
</evidence>
<dbReference type="Gene3D" id="1.10.1420.10">
    <property type="match status" value="2"/>
</dbReference>
<dbReference type="InterPro" id="IPR036678">
    <property type="entry name" value="MutS_con_dom_sf"/>
</dbReference>
<feature type="region of interest" description="Disordered" evidence="9">
    <location>
        <begin position="61"/>
        <end position="92"/>
    </location>
</feature>
<dbReference type="GO" id="GO:0006298">
    <property type="term" value="P:mismatch repair"/>
    <property type="evidence" value="ECO:0007669"/>
    <property type="project" value="InterPro"/>
</dbReference>
<dbReference type="GO" id="GO:0030983">
    <property type="term" value="F:mismatched DNA binding"/>
    <property type="evidence" value="ECO:0007669"/>
    <property type="project" value="InterPro"/>
</dbReference>
<dbReference type="GO" id="GO:0140664">
    <property type="term" value="F:ATP-dependent DNA damage sensor activity"/>
    <property type="evidence" value="ECO:0007669"/>
    <property type="project" value="InterPro"/>
</dbReference>
<dbReference type="STRING" id="930990.A0A067N5S9"/>
<dbReference type="PROSITE" id="PS00486">
    <property type="entry name" value="DNA_MISMATCH_REPAIR_2"/>
    <property type="match status" value="1"/>
</dbReference>
<keyword evidence="6" id="KW-0469">Meiosis</keyword>
<protein>
    <recommendedName>
        <fullName evidence="2 8">DNA mismatch repair protein MSH3</fullName>
    </recommendedName>
    <alternativeName>
        <fullName evidence="2 8">DNA mismatch repair protein MSH3</fullName>
    </alternativeName>
</protein>
<dbReference type="Gene3D" id="3.30.420.110">
    <property type="entry name" value="MutS, connector domain"/>
    <property type="match status" value="1"/>
</dbReference>
<keyword evidence="5" id="KW-0238">DNA-binding</keyword>
<name>A0A067N5S9_BOTB1</name>
<evidence type="ECO:0000256" key="5">
    <source>
        <dbReference type="ARBA" id="ARBA00023125"/>
    </source>
</evidence>
<dbReference type="PANTHER" id="PTHR11361:SF21">
    <property type="entry name" value="MUTS PROTEIN HOMOLOG 4"/>
    <property type="match status" value="1"/>
</dbReference>
<keyword evidence="12" id="KW-1185">Reference proteome</keyword>
<dbReference type="InterPro" id="IPR000432">
    <property type="entry name" value="DNA_mismatch_repair_MutS_C"/>
</dbReference>
<evidence type="ECO:0000256" key="4">
    <source>
        <dbReference type="ARBA" id="ARBA00022840"/>
    </source>
</evidence>
<dbReference type="SMART" id="SM00534">
    <property type="entry name" value="MUTSac"/>
    <property type="match status" value="1"/>
</dbReference>
<feature type="domain" description="DNA mismatch repair proteins mutS family" evidence="10">
    <location>
        <begin position="723"/>
        <end position="739"/>
    </location>
</feature>
<evidence type="ECO:0000256" key="8">
    <source>
        <dbReference type="ARBA" id="ARBA00073774"/>
    </source>
</evidence>
<dbReference type="InterPro" id="IPR036187">
    <property type="entry name" value="DNA_mismatch_repair_MutS_sf"/>
</dbReference>
<dbReference type="InterPro" id="IPR007861">
    <property type="entry name" value="DNA_mismatch_repair_MutS_clamp"/>
</dbReference>
<gene>
    <name evidence="11" type="ORF">BOTBODRAFT_485037</name>
</gene>
<keyword evidence="3" id="KW-0547">Nucleotide-binding</keyword>
<dbReference type="EMBL" id="KL198020">
    <property type="protein sequence ID" value="KDQ19146.1"/>
    <property type="molecule type" value="Genomic_DNA"/>
</dbReference>
<dbReference type="SMART" id="SM00533">
    <property type="entry name" value="MUTSd"/>
    <property type="match status" value="1"/>
</dbReference>
<evidence type="ECO:0000313" key="11">
    <source>
        <dbReference type="EMBL" id="KDQ19146.1"/>
    </source>
</evidence>
<dbReference type="Gene3D" id="3.40.50.300">
    <property type="entry name" value="P-loop containing nucleotide triphosphate hydrolases"/>
    <property type="match status" value="1"/>
</dbReference>
<organism evidence="11 12">
    <name type="scientific">Botryobasidium botryosum (strain FD-172 SS1)</name>
    <dbReference type="NCBI Taxonomy" id="930990"/>
    <lineage>
        <taxon>Eukaryota</taxon>
        <taxon>Fungi</taxon>
        <taxon>Dikarya</taxon>
        <taxon>Basidiomycota</taxon>
        <taxon>Agaricomycotina</taxon>
        <taxon>Agaricomycetes</taxon>
        <taxon>Cantharellales</taxon>
        <taxon>Botryobasidiaceae</taxon>
        <taxon>Botryobasidium</taxon>
    </lineage>
</organism>
<dbReference type="GO" id="GO:0005634">
    <property type="term" value="C:nucleus"/>
    <property type="evidence" value="ECO:0007669"/>
    <property type="project" value="TreeGrafter"/>
</dbReference>
<dbReference type="GO" id="GO:0007131">
    <property type="term" value="P:reciprocal meiotic recombination"/>
    <property type="evidence" value="ECO:0007669"/>
    <property type="project" value="TreeGrafter"/>
</dbReference>
<feature type="compositionally biased region" description="Polar residues" evidence="9">
    <location>
        <begin position="61"/>
        <end position="74"/>
    </location>
</feature>
<evidence type="ECO:0000256" key="1">
    <source>
        <dbReference type="ARBA" id="ARBA00006271"/>
    </source>
</evidence>
<dbReference type="Pfam" id="PF05190">
    <property type="entry name" value="MutS_IV"/>
    <property type="match status" value="1"/>
</dbReference>
<dbReference type="Pfam" id="PF05192">
    <property type="entry name" value="MutS_III"/>
    <property type="match status" value="1"/>
</dbReference>
<evidence type="ECO:0000256" key="6">
    <source>
        <dbReference type="ARBA" id="ARBA00023254"/>
    </source>
</evidence>
<dbReference type="InterPro" id="IPR011184">
    <property type="entry name" value="DNA_mismatch_repair_Msh2"/>
</dbReference>
<proteinExistence type="inferred from homology"/>